<proteinExistence type="predicted"/>
<protein>
    <recommendedName>
        <fullName evidence="2">DUF6824 domain-containing protein</fullName>
    </recommendedName>
</protein>
<name>A0A9K3KPI7_9STRA</name>
<dbReference type="AlphaFoldDB" id="A0A9K3KPI7"/>
<evidence type="ECO:0000313" key="4">
    <source>
        <dbReference type="Proteomes" id="UP000693970"/>
    </source>
</evidence>
<dbReference type="Pfam" id="PF20710">
    <property type="entry name" value="DUF6824"/>
    <property type="match status" value="1"/>
</dbReference>
<dbReference type="Proteomes" id="UP000693970">
    <property type="component" value="Unassembled WGS sequence"/>
</dbReference>
<comment type="caution">
    <text evidence="3">The sequence shown here is derived from an EMBL/GenBank/DDBJ whole genome shotgun (WGS) entry which is preliminary data.</text>
</comment>
<keyword evidence="4" id="KW-1185">Reference proteome</keyword>
<feature type="region of interest" description="Disordered" evidence="1">
    <location>
        <begin position="277"/>
        <end position="326"/>
    </location>
</feature>
<feature type="domain" description="DUF6824" evidence="2">
    <location>
        <begin position="338"/>
        <end position="420"/>
    </location>
</feature>
<evidence type="ECO:0000313" key="3">
    <source>
        <dbReference type="EMBL" id="KAG7347019.1"/>
    </source>
</evidence>
<reference evidence="3" key="2">
    <citation type="submission" date="2021-04" db="EMBL/GenBank/DDBJ databases">
        <authorList>
            <person name="Podell S."/>
        </authorList>
    </citation>
    <scope>NUCLEOTIDE SEQUENCE</scope>
    <source>
        <strain evidence="3">Hildebrandi</strain>
    </source>
</reference>
<evidence type="ECO:0000259" key="2">
    <source>
        <dbReference type="Pfam" id="PF20710"/>
    </source>
</evidence>
<evidence type="ECO:0000256" key="1">
    <source>
        <dbReference type="SAM" id="MobiDB-lite"/>
    </source>
</evidence>
<dbReference type="OrthoDB" id="47030at2759"/>
<dbReference type="EMBL" id="JAGRRH010000021">
    <property type="protein sequence ID" value="KAG7347019.1"/>
    <property type="molecule type" value="Genomic_DNA"/>
</dbReference>
<feature type="compositionally biased region" description="Polar residues" evidence="1">
    <location>
        <begin position="1"/>
        <end position="22"/>
    </location>
</feature>
<feature type="region of interest" description="Disordered" evidence="1">
    <location>
        <begin position="1"/>
        <end position="33"/>
    </location>
</feature>
<feature type="compositionally biased region" description="Basic residues" evidence="1">
    <location>
        <begin position="313"/>
        <end position="326"/>
    </location>
</feature>
<organism evidence="3 4">
    <name type="scientific">Nitzschia inconspicua</name>
    <dbReference type="NCBI Taxonomy" id="303405"/>
    <lineage>
        <taxon>Eukaryota</taxon>
        <taxon>Sar</taxon>
        <taxon>Stramenopiles</taxon>
        <taxon>Ochrophyta</taxon>
        <taxon>Bacillariophyta</taxon>
        <taxon>Bacillariophyceae</taxon>
        <taxon>Bacillariophycidae</taxon>
        <taxon>Bacillariales</taxon>
        <taxon>Bacillariaceae</taxon>
        <taxon>Nitzschia</taxon>
    </lineage>
</organism>
<accession>A0A9K3KPI7</accession>
<gene>
    <name evidence="3" type="ORF">IV203_006088</name>
</gene>
<dbReference type="InterPro" id="IPR049227">
    <property type="entry name" value="DUF6824"/>
</dbReference>
<reference evidence="3" key="1">
    <citation type="journal article" date="2021" name="Sci. Rep.">
        <title>Diploid genomic architecture of Nitzschia inconspicua, an elite biomass production diatom.</title>
        <authorList>
            <person name="Oliver A."/>
            <person name="Podell S."/>
            <person name="Pinowska A."/>
            <person name="Traller J.C."/>
            <person name="Smith S.R."/>
            <person name="McClure R."/>
            <person name="Beliaev A."/>
            <person name="Bohutskyi P."/>
            <person name="Hill E.A."/>
            <person name="Rabines A."/>
            <person name="Zheng H."/>
            <person name="Allen L.Z."/>
            <person name="Kuo A."/>
            <person name="Grigoriev I.V."/>
            <person name="Allen A.E."/>
            <person name="Hazlebeck D."/>
            <person name="Allen E.E."/>
        </authorList>
    </citation>
    <scope>NUCLEOTIDE SEQUENCE</scope>
    <source>
        <strain evidence="3">Hildebrandi</strain>
    </source>
</reference>
<sequence length="453" mass="50326">MLSGTVSNNQFSNAVEQSNHQSKMSREDSSKRSNSVFDSADFRAFLSTEIVTANTSVFKSKDSFTNLFQSKDSVSDLFKSKDSFSSMFASRDWNMPFAQTKQQSSSDPASHDDLAARKIFETTTQNEENDVKVPALTAMPASKSSEGTASVAPDLFKSREWAVSKVLGAHVEVPYSQGIFSKESTVSKREDRKLPNAMLPRTETKWNELFMSQLVASPASPTTPTTPAVVRHVSRQLNEGHNLFSDAPVIGGEQLLAEYQPQTGNPSVSEEIIIGEQPPTKDQTKSGVPSVSTEGIAPMQPPAPANTGTSGTTKKRKRAPRKKVVPKKKVYVEPQSLDILCGRGGRSNHHSGNKRYRDEVENLKEWYSNIDSKDSKTDLSQCLVDYVQSYGARFLEHDEHGWYIVDNVVARRKASQALREDTDPEKRRAKRQRFLAKQARLQEEARNQKQGGG</sequence>